<proteinExistence type="inferred from homology"/>
<evidence type="ECO:0000259" key="9">
    <source>
        <dbReference type="Pfam" id="PF01432"/>
    </source>
</evidence>
<dbReference type="Gene3D" id="3.40.390.10">
    <property type="entry name" value="Collagenase (Catalytic Domain)"/>
    <property type="match status" value="1"/>
</dbReference>
<dbReference type="CDD" id="cd06455">
    <property type="entry name" value="M3A_TOP"/>
    <property type="match status" value="1"/>
</dbReference>
<dbReference type="InterPro" id="IPR024079">
    <property type="entry name" value="MetalloPept_cat_dom_sf"/>
</dbReference>
<protein>
    <submittedName>
        <fullName evidence="10">Zn-dependent oligopeptidase</fullName>
    </submittedName>
</protein>
<evidence type="ECO:0000256" key="8">
    <source>
        <dbReference type="SAM" id="SignalP"/>
    </source>
</evidence>
<dbReference type="Gene3D" id="1.10.1370.10">
    <property type="entry name" value="Neurolysin, domain 3"/>
    <property type="match status" value="1"/>
</dbReference>
<evidence type="ECO:0000313" key="11">
    <source>
        <dbReference type="Proteomes" id="UP000317691"/>
    </source>
</evidence>
<feature type="domain" description="Peptidase M3A/M3B catalytic" evidence="9">
    <location>
        <begin position="248"/>
        <end position="681"/>
    </location>
</feature>
<evidence type="ECO:0000256" key="7">
    <source>
        <dbReference type="RuleBase" id="RU003435"/>
    </source>
</evidence>
<organism evidence="10 11">
    <name type="scientific">Eiseniibacteriota bacterium</name>
    <dbReference type="NCBI Taxonomy" id="2212470"/>
    <lineage>
        <taxon>Bacteria</taxon>
        <taxon>Candidatus Eiseniibacteriota</taxon>
    </lineage>
</organism>
<dbReference type="InterPro" id="IPR024080">
    <property type="entry name" value="Neurolysin/TOP_N"/>
</dbReference>
<comment type="cofactor">
    <cofactor evidence="7">
        <name>Zn(2+)</name>
        <dbReference type="ChEBI" id="CHEBI:29105"/>
    </cofactor>
    <text evidence="7">Binds 1 zinc ion.</text>
</comment>
<dbReference type="GO" id="GO:0046872">
    <property type="term" value="F:metal ion binding"/>
    <property type="evidence" value="ECO:0007669"/>
    <property type="project" value="UniProtKB-UniRule"/>
</dbReference>
<keyword evidence="5 7" id="KW-0862">Zinc</keyword>
<evidence type="ECO:0000256" key="3">
    <source>
        <dbReference type="ARBA" id="ARBA00022723"/>
    </source>
</evidence>
<dbReference type="InterPro" id="IPR001567">
    <property type="entry name" value="Pept_M3A_M3B_dom"/>
</dbReference>
<keyword evidence="3 7" id="KW-0479">Metal-binding</keyword>
<feature type="chain" id="PRO_5021757658" evidence="8">
    <location>
        <begin position="32"/>
        <end position="688"/>
    </location>
</feature>
<dbReference type="AlphaFoldDB" id="A0A538TJS3"/>
<keyword evidence="6 7" id="KW-0482">Metalloprotease</keyword>
<reference evidence="10 11" key="1">
    <citation type="journal article" date="2019" name="Nat. Microbiol.">
        <title>Mediterranean grassland soil C-N compound turnover is dependent on rainfall and depth, and is mediated by genomically divergent microorganisms.</title>
        <authorList>
            <person name="Diamond S."/>
            <person name="Andeer P.F."/>
            <person name="Li Z."/>
            <person name="Crits-Christoph A."/>
            <person name="Burstein D."/>
            <person name="Anantharaman K."/>
            <person name="Lane K.R."/>
            <person name="Thomas B.C."/>
            <person name="Pan C."/>
            <person name="Northen T.R."/>
            <person name="Banfield J.F."/>
        </authorList>
    </citation>
    <scope>NUCLEOTIDE SEQUENCE [LARGE SCALE GENOMIC DNA]</scope>
    <source>
        <strain evidence="10">WS_9</strain>
    </source>
</reference>
<dbReference type="InterPro" id="IPR045090">
    <property type="entry name" value="Pept_M3A_M3B"/>
</dbReference>
<comment type="similarity">
    <text evidence="1 7">Belongs to the peptidase M3 family.</text>
</comment>
<dbReference type="GO" id="GO:0006508">
    <property type="term" value="P:proteolysis"/>
    <property type="evidence" value="ECO:0007669"/>
    <property type="project" value="UniProtKB-KW"/>
</dbReference>
<dbReference type="EMBL" id="VBOZ01000029">
    <property type="protein sequence ID" value="TMQ63863.1"/>
    <property type="molecule type" value="Genomic_DNA"/>
</dbReference>
<evidence type="ECO:0000256" key="5">
    <source>
        <dbReference type="ARBA" id="ARBA00022833"/>
    </source>
</evidence>
<dbReference type="PANTHER" id="PTHR11804">
    <property type="entry name" value="PROTEASE M3 THIMET OLIGOPEPTIDASE-RELATED"/>
    <property type="match status" value="1"/>
</dbReference>
<sequence>MTLLNSCRVAKAHPMLAFALLIALSPPAARAAVAAEEMPAAAPAPFFTGAPDVATFQVSAEAELQAARDALSAMLAVQGKRTIENTLVPYNAVMTHAENAAYGSHLMESVHPDSTFRARSEELTQRASKFIDDLSLNRPVYDALVEVDAKKEDAATRYFLFRTLQDFRLAGVDKDEATRKTISTLLEELTKTGQDFSRNIRTDSRTIQVDRVEDLAGLPEDFIRSHPPGPDGKITLSIENPDYFPVIRYAQNSDVRRRLMYEDLNRAYPANIAVLDSLIAKRYRLARILGYPTWADYVTVDKMIGSSKNASDFIQRLRSTTFRRAQEEYALYLKRKREDNPAATQVDKWEMSYYGRLIRKRDYDFDPQEARAYFRFDLVKQGVLDVTSKIFGLTYKRMENAAVWDSSVEAYEVFDGPKLLGRFFLDLHPRPGKFNHAAKFTIRQGVAGVQVPEHALVCNFPGGKPGDPGLMEHSDVETFLHEFGHLVHAILGGQGRWEPIAGTAVQRDFVEAPSQMLEEWAWDPKVLQTFARHYQTDQPIPVALVEKMRRADQFGRALNTATQAYYSAISLGIYNAKPDHVNTDAVVADLEPKFTPVPRMENTHMQTSFGHLDGYSAVYYTYLWSLVIAKDMFSRFDRENLLDPTVASQYRDTVLAPGGSMPARELVKGFLKRDYDFKAFDAWLAGKD</sequence>
<feature type="signal peptide" evidence="8">
    <location>
        <begin position="1"/>
        <end position="31"/>
    </location>
</feature>
<dbReference type="SUPFAM" id="SSF55486">
    <property type="entry name" value="Metalloproteases ('zincins'), catalytic domain"/>
    <property type="match status" value="1"/>
</dbReference>
<dbReference type="PANTHER" id="PTHR11804:SF84">
    <property type="entry name" value="SACCHAROLYSIN"/>
    <property type="match status" value="1"/>
</dbReference>
<keyword evidence="8" id="KW-0732">Signal</keyword>
<evidence type="ECO:0000256" key="4">
    <source>
        <dbReference type="ARBA" id="ARBA00022801"/>
    </source>
</evidence>
<accession>A0A538TJS3</accession>
<keyword evidence="4 7" id="KW-0378">Hydrolase</keyword>
<dbReference type="InterPro" id="IPR024077">
    <property type="entry name" value="Neurolysin/TOP_dom2"/>
</dbReference>
<evidence type="ECO:0000313" key="10">
    <source>
        <dbReference type="EMBL" id="TMQ63863.1"/>
    </source>
</evidence>
<evidence type="ECO:0000256" key="1">
    <source>
        <dbReference type="ARBA" id="ARBA00006040"/>
    </source>
</evidence>
<dbReference type="Proteomes" id="UP000317691">
    <property type="component" value="Unassembled WGS sequence"/>
</dbReference>
<evidence type="ECO:0000256" key="2">
    <source>
        <dbReference type="ARBA" id="ARBA00022670"/>
    </source>
</evidence>
<name>A0A538TJS3_UNCEI</name>
<keyword evidence="2 7" id="KW-0645">Protease</keyword>
<dbReference type="Gene3D" id="1.20.1050.40">
    <property type="entry name" value="Endopeptidase. Chain P, domain 1"/>
    <property type="match status" value="1"/>
</dbReference>
<evidence type="ECO:0000256" key="6">
    <source>
        <dbReference type="ARBA" id="ARBA00023049"/>
    </source>
</evidence>
<dbReference type="GO" id="GO:0006518">
    <property type="term" value="P:peptide metabolic process"/>
    <property type="evidence" value="ECO:0007669"/>
    <property type="project" value="TreeGrafter"/>
</dbReference>
<dbReference type="Pfam" id="PF01432">
    <property type="entry name" value="Peptidase_M3"/>
    <property type="match status" value="1"/>
</dbReference>
<comment type="caution">
    <text evidence="10">The sequence shown here is derived from an EMBL/GenBank/DDBJ whole genome shotgun (WGS) entry which is preliminary data.</text>
</comment>
<dbReference type="GO" id="GO:0004222">
    <property type="term" value="F:metalloendopeptidase activity"/>
    <property type="evidence" value="ECO:0007669"/>
    <property type="project" value="InterPro"/>
</dbReference>
<gene>
    <name evidence="10" type="ORF">E6K79_09510</name>
</gene>